<dbReference type="PANTHER" id="PTHR11215">
    <property type="entry name" value="METAL DEPENDENT HYDROLASE - RELATED"/>
    <property type="match status" value="1"/>
</dbReference>
<reference evidence="2" key="1">
    <citation type="submission" date="2014-05" db="EMBL/GenBank/DDBJ databases">
        <title>The transcriptome of the halophilic microalga Tetraselmis sp. GSL018 isolated from the Great Salt Lake, Utah.</title>
        <authorList>
            <person name="Jinkerson R.E."/>
            <person name="D'Adamo S."/>
            <person name="Posewitz M.C."/>
        </authorList>
    </citation>
    <scope>NUCLEOTIDE SEQUENCE</scope>
    <source>
        <strain evidence="2">GSL018</strain>
    </source>
</reference>
<evidence type="ECO:0000313" key="2">
    <source>
        <dbReference type="EMBL" id="JAC63800.1"/>
    </source>
</evidence>
<accession>A0A061QZB6</accession>
<organism evidence="2">
    <name type="scientific">Tetraselmis sp. GSL018</name>
    <dbReference type="NCBI Taxonomy" id="582737"/>
    <lineage>
        <taxon>Eukaryota</taxon>
        <taxon>Viridiplantae</taxon>
        <taxon>Chlorophyta</taxon>
        <taxon>core chlorophytes</taxon>
        <taxon>Chlorodendrophyceae</taxon>
        <taxon>Chlorodendrales</taxon>
        <taxon>Chlorodendraceae</taxon>
        <taxon>Tetraselmis</taxon>
    </lineage>
</organism>
<evidence type="ECO:0000256" key="1">
    <source>
        <dbReference type="ARBA" id="ARBA00010105"/>
    </source>
</evidence>
<dbReference type="PANTHER" id="PTHR11215:SF1">
    <property type="entry name" value="MYG1 EXONUCLEASE"/>
    <property type="match status" value="1"/>
</dbReference>
<comment type="similarity">
    <text evidence="1">Belongs to the MYG1 family.</text>
</comment>
<sequence>MPSDTPKRKMVRIGTHNGAFHCDEALGCYLLRKTSDFEDAEIVRSRDPEVLKDLDVVIDVGGAYDPDKKRFDHHQKGFDEVFGFGFKTKLSSAGLVYKHYGEEIVASLLGLPASHPDVRKVFLKVYESFVEGLDGIDNGVDQYVSAEAPRYKESTNLSSRVARLNPRWNEPKSEEVETERFLRASELAGSEFCEAVDYYGRCWLPARSVVEAAIAKRKEVDPSGEIVVFEKPCPWKEHLYAIEEELGLDVPIKFCIYSPREADWRVQAVSVQPSSFENRKSLPWRGLRDSDLSEASGIEGCVFVHANGFVGGNKTYEGALAMARKALVVD</sequence>
<dbReference type="InterPro" id="IPR003226">
    <property type="entry name" value="MYG1_exonuclease"/>
</dbReference>
<gene>
    <name evidence="2" type="ORF">TSPGSL018_19723</name>
</gene>
<dbReference type="AlphaFoldDB" id="A0A061QZB6"/>
<dbReference type="Pfam" id="PF03690">
    <property type="entry name" value="MYG1_exonuc"/>
    <property type="match status" value="1"/>
</dbReference>
<protein>
    <submittedName>
        <fullName evidence="2">Upf0160 protein mitochondrial-like</fullName>
    </submittedName>
</protein>
<proteinExistence type="inferred from homology"/>
<dbReference type="EMBL" id="GBEZ01023067">
    <property type="protein sequence ID" value="JAC63800.1"/>
    <property type="molecule type" value="Transcribed_RNA"/>
</dbReference>
<name>A0A061QZB6_9CHLO</name>
<dbReference type="GO" id="GO:0005737">
    <property type="term" value="C:cytoplasm"/>
    <property type="evidence" value="ECO:0007669"/>
    <property type="project" value="TreeGrafter"/>
</dbReference>
<dbReference type="GO" id="GO:0005634">
    <property type="term" value="C:nucleus"/>
    <property type="evidence" value="ECO:0007669"/>
    <property type="project" value="TreeGrafter"/>
</dbReference>